<dbReference type="EMBL" id="AHAT01020373">
    <property type="status" value="NOT_ANNOTATED_CDS"/>
    <property type="molecule type" value="Genomic_DNA"/>
</dbReference>
<evidence type="ECO:0000259" key="6">
    <source>
        <dbReference type="PROSITE" id="PS51388"/>
    </source>
</evidence>
<evidence type="ECO:0000256" key="2">
    <source>
        <dbReference type="ARBA" id="ARBA00022490"/>
    </source>
</evidence>
<dbReference type="InterPro" id="IPR030381">
    <property type="entry name" value="G_DYNAMIN_dom"/>
</dbReference>
<dbReference type="InterPro" id="IPR027417">
    <property type="entry name" value="P-loop_NTPase"/>
</dbReference>
<sequence length="623" mass="71083">EGMLCSIQHSSIALGKQYEEKVRPCIDLIDSLRSLGVEKDLGLPAIAVIGDQSSGKSSVLEALSGVALPRGSGIVTRCPLVLKLKKVKVGQPWKGRLTYKESDVELKSPSEVEKEVSTAQNVIAGNGVGISDEMINLEIQSSDVPDLTLIDLPGIARVAIKDQPRDIGDRIKGMIRRFIQKQETINLVVVPCTADIATTEALKMAKEVDPLGERTLGILTKPDLVDEGTEENIISIVHNIVIPLKKGYMIVKCRGQKDINEQQTLADAIEKEKAFFEDHPHFRSLLDSKKATIHFLAERLTKELVEHISKSLPHLQYQIEQKLLKTTNDLKKVGEGAPQDEKQLLTFLIEKIRRFNDALSEVTRAEESVEPEEGRLFTKIRKEFVKWKQHLDKKANKLEDHLRDEVEEYSRTYRGRELPGFVNYKTFEVIVKQHIEDTKEPALHVLKNVTEIIHSAITTFATNHFQAFPNLLRATKVYVEDLREHEEKISIEMVRHQFEMEKMVYSQDCLYSYELNTTKRKPVFPSTNADLREMAYHVNAYFKIASDRLANQIPLIIQFHMMEQYINRLQTSMLALIGNNGETKMARLLYENKDITDSRLALQNRIERLRKAQQHLSKYVVIF</sequence>
<dbReference type="FunFam" id="3.40.50.300:FF:000621">
    <property type="entry name" value="Interferon-induced GTP-binding protein Mx1"/>
    <property type="match status" value="1"/>
</dbReference>
<accession>W5MH35</accession>
<dbReference type="InterPro" id="IPR022812">
    <property type="entry name" value="Dynamin"/>
</dbReference>
<dbReference type="GO" id="GO:0051607">
    <property type="term" value="P:defense response to virus"/>
    <property type="evidence" value="ECO:0000318"/>
    <property type="project" value="GO_Central"/>
</dbReference>
<keyword evidence="2" id="KW-0963">Cytoplasm</keyword>
<dbReference type="Ensembl" id="ENSLOCT00000007703.1">
    <property type="protein sequence ID" value="ENSLOCP00000007694.1"/>
    <property type="gene ID" value="ENSLOCG00000006363.1"/>
</dbReference>
<dbReference type="eggNOG" id="KOG0446">
    <property type="taxonomic scope" value="Eukaryota"/>
</dbReference>
<dbReference type="GO" id="GO:0003924">
    <property type="term" value="F:GTPase activity"/>
    <property type="evidence" value="ECO:0000318"/>
    <property type="project" value="GO_Central"/>
</dbReference>
<dbReference type="CDD" id="cd08771">
    <property type="entry name" value="DLP_1"/>
    <property type="match status" value="1"/>
</dbReference>
<dbReference type="GO" id="GO:0045202">
    <property type="term" value="C:synapse"/>
    <property type="evidence" value="ECO:0000318"/>
    <property type="project" value="GO_Central"/>
</dbReference>
<keyword evidence="3 5" id="KW-0547">Nucleotide-binding</keyword>
<dbReference type="GO" id="GO:0005525">
    <property type="term" value="F:GTP binding"/>
    <property type="evidence" value="ECO:0007669"/>
    <property type="project" value="UniProtKB-KW"/>
</dbReference>
<dbReference type="PRINTS" id="PR00195">
    <property type="entry name" value="DYNAMIN"/>
</dbReference>
<dbReference type="PROSITE" id="PS51388">
    <property type="entry name" value="GED"/>
    <property type="match status" value="1"/>
</dbReference>
<dbReference type="SMART" id="SM00053">
    <property type="entry name" value="DYNc"/>
    <property type="match status" value="1"/>
</dbReference>
<evidence type="ECO:0000256" key="4">
    <source>
        <dbReference type="ARBA" id="ARBA00023134"/>
    </source>
</evidence>
<dbReference type="GO" id="GO:0005886">
    <property type="term" value="C:plasma membrane"/>
    <property type="evidence" value="ECO:0000318"/>
    <property type="project" value="GO_Central"/>
</dbReference>
<name>W5MH35_LEPOC</name>
<dbReference type="Bgee" id="ENSLOCG00000006363">
    <property type="expression patterns" value="Expressed in larva and 2 other cell types or tissues"/>
</dbReference>
<dbReference type="PROSITE" id="PS00410">
    <property type="entry name" value="G_DYNAMIN_1"/>
    <property type="match status" value="1"/>
</dbReference>
<reference evidence="9" key="1">
    <citation type="submission" date="2011-12" db="EMBL/GenBank/DDBJ databases">
        <title>The Draft Genome of Lepisosteus oculatus.</title>
        <authorList>
            <consortium name="The Broad Institute Genome Assembly &amp; Analysis Group"/>
            <consortium name="Computational R&amp;D Group"/>
            <consortium name="and Sequencing Platform"/>
            <person name="Di Palma F."/>
            <person name="Alfoldi J."/>
            <person name="Johnson J."/>
            <person name="Berlin A."/>
            <person name="Gnerre S."/>
            <person name="Jaffe D."/>
            <person name="MacCallum I."/>
            <person name="Young S."/>
            <person name="Walker B.J."/>
            <person name="Lander E.S."/>
            <person name="Lindblad-Toh K."/>
        </authorList>
    </citation>
    <scope>NUCLEOTIDE SEQUENCE [LARGE SCALE GENOMIC DNA]</scope>
</reference>
<dbReference type="GO" id="GO:0016185">
    <property type="term" value="P:synaptic vesicle budding from presynaptic endocytic zone membrane"/>
    <property type="evidence" value="ECO:0000318"/>
    <property type="project" value="GO_Central"/>
</dbReference>
<comment type="subcellular location">
    <subcellularLocation>
        <location evidence="1">Cytoplasm</location>
    </subcellularLocation>
</comment>
<evidence type="ECO:0000256" key="5">
    <source>
        <dbReference type="RuleBase" id="RU003932"/>
    </source>
</evidence>
<dbReference type="GO" id="GO:0005634">
    <property type="term" value="C:nucleus"/>
    <property type="evidence" value="ECO:0000318"/>
    <property type="project" value="GO_Central"/>
</dbReference>
<evidence type="ECO:0000256" key="3">
    <source>
        <dbReference type="ARBA" id="ARBA00022741"/>
    </source>
</evidence>
<comment type="similarity">
    <text evidence="5">Belongs to the TRAFAC class dynamin-like GTPase superfamily. Dynamin/Fzo/YdjA family.</text>
</comment>
<dbReference type="GO" id="GO:0005737">
    <property type="term" value="C:cytoplasm"/>
    <property type="evidence" value="ECO:0000318"/>
    <property type="project" value="GO_Central"/>
</dbReference>
<dbReference type="SUPFAM" id="SSF52540">
    <property type="entry name" value="P-loop containing nucleoside triphosphate hydrolases"/>
    <property type="match status" value="1"/>
</dbReference>
<dbReference type="GO" id="GO:0008017">
    <property type="term" value="F:microtubule binding"/>
    <property type="evidence" value="ECO:0000318"/>
    <property type="project" value="GO_Central"/>
</dbReference>
<dbReference type="InParanoid" id="W5MH35"/>
<dbReference type="GO" id="GO:0005874">
    <property type="term" value="C:microtubule"/>
    <property type="evidence" value="ECO:0000318"/>
    <property type="project" value="GO_Central"/>
</dbReference>
<dbReference type="PANTHER" id="PTHR11566">
    <property type="entry name" value="DYNAMIN"/>
    <property type="match status" value="1"/>
</dbReference>
<dbReference type="Pfam" id="PF01031">
    <property type="entry name" value="Dynamin_M"/>
    <property type="match status" value="1"/>
</dbReference>
<dbReference type="InterPro" id="IPR001401">
    <property type="entry name" value="Dynamin_GTPase"/>
</dbReference>
<dbReference type="STRING" id="7918.ENSLOCP00000007694"/>
<dbReference type="PANTHER" id="PTHR11566:SF199">
    <property type="entry name" value="INTERFERON-INDUCED GTP-BINDING PROTEIN MXC-RELATED"/>
    <property type="match status" value="1"/>
</dbReference>
<dbReference type="InterPro" id="IPR000375">
    <property type="entry name" value="Dynamin_stalk"/>
</dbReference>
<dbReference type="PROSITE" id="PS51718">
    <property type="entry name" value="G_DYNAMIN_2"/>
    <property type="match status" value="1"/>
</dbReference>
<dbReference type="InterPro" id="IPR019762">
    <property type="entry name" value="Dynamin_GTPase_CS"/>
</dbReference>
<keyword evidence="9" id="KW-1185">Reference proteome</keyword>
<feature type="domain" description="Dynamin-type G" evidence="7">
    <location>
        <begin position="40"/>
        <end position="313"/>
    </location>
</feature>
<dbReference type="SMART" id="SM00302">
    <property type="entry name" value="GED"/>
    <property type="match status" value="1"/>
</dbReference>
<dbReference type="AlphaFoldDB" id="W5MH35"/>
<dbReference type="OMA" id="MKTWEAI"/>
<evidence type="ECO:0000256" key="1">
    <source>
        <dbReference type="ARBA" id="ARBA00004496"/>
    </source>
</evidence>
<dbReference type="InterPro" id="IPR045063">
    <property type="entry name" value="Dynamin_N"/>
</dbReference>
<feature type="domain" description="GED" evidence="6">
    <location>
        <begin position="531"/>
        <end position="623"/>
    </location>
</feature>
<dbReference type="FunFam" id="1.20.120.1240:FF:000007">
    <property type="entry name" value="Interferon-induced GTP-binding protein Mx1"/>
    <property type="match status" value="1"/>
</dbReference>
<proteinExistence type="inferred from homology"/>
<dbReference type="Gene3D" id="3.40.50.300">
    <property type="entry name" value="P-loop containing nucleotide triphosphate hydrolases"/>
    <property type="match status" value="1"/>
</dbReference>
<keyword evidence="4 5" id="KW-0342">GTP-binding</keyword>
<dbReference type="Gene3D" id="1.20.120.1240">
    <property type="entry name" value="Dynamin, middle domain"/>
    <property type="match status" value="1"/>
</dbReference>
<organism evidence="8 9">
    <name type="scientific">Lepisosteus oculatus</name>
    <name type="common">Spotted gar</name>
    <dbReference type="NCBI Taxonomy" id="7918"/>
    <lineage>
        <taxon>Eukaryota</taxon>
        <taxon>Metazoa</taxon>
        <taxon>Chordata</taxon>
        <taxon>Craniata</taxon>
        <taxon>Vertebrata</taxon>
        <taxon>Euteleostomi</taxon>
        <taxon>Actinopterygii</taxon>
        <taxon>Neopterygii</taxon>
        <taxon>Holostei</taxon>
        <taxon>Semionotiformes</taxon>
        <taxon>Lepisosteidae</taxon>
        <taxon>Lepisosteus</taxon>
    </lineage>
</organism>
<reference evidence="8" key="3">
    <citation type="submission" date="2025-09" db="UniProtKB">
        <authorList>
            <consortium name="Ensembl"/>
        </authorList>
    </citation>
    <scope>IDENTIFICATION</scope>
</reference>
<dbReference type="HOGENOM" id="CLU_008964_8_0_1"/>
<dbReference type="Proteomes" id="UP000018468">
    <property type="component" value="Linkage group LG17"/>
</dbReference>
<evidence type="ECO:0000313" key="9">
    <source>
        <dbReference type="Proteomes" id="UP000018468"/>
    </source>
</evidence>
<evidence type="ECO:0000313" key="8">
    <source>
        <dbReference type="Ensembl" id="ENSLOCP00000007694.1"/>
    </source>
</evidence>
<dbReference type="Pfam" id="PF00350">
    <property type="entry name" value="Dynamin_N"/>
    <property type="match status" value="1"/>
</dbReference>
<dbReference type="GeneTree" id="ENSGT00940000155686"/>
<dbReference type="GO" id="GO:0098793">
    <property type="term" value="C:presynapse"/>
    <property type="evidence" value="ECO:0007669"/>
    <property type="project" value="GOC"/>
</dbReference>
<dbReference type="InterPro" id="IPR020850">
    <property type="entry name" value="GED_dom"/>
</dbReference>
<reference evidence="8" key="2">
    <citation type="submission" date="2025-08" db="UniProtKB">
        <authorList>
            <consortium name="Ensembl"/>
        </authorList>
    </citation>
    <scope>IDENTIFICATION</scope>
</reference>
<dbReference type="InterPro" id="IPR003130">
    <property type="entry name" value="GED"/>
</dbReference>
<evidence type="ECO:0000259" key="7">
    <source>
        <dbReference type="PROSITE" id="PS51718"/>
    </source>
</evidence>
<protein>
    <submittedName>
        <fullName evidence="8">MX dynamin like GTPase 1</fullName>
    </submittedName>
</protein>
<dbReference type="Pfam" id="PF02212">
    <property type="entry name" value="GED"/>
    <property type="match status" value="1"/>
</dbReference>